<dbReference type="EMBL" id="JAUJYO010000022">
    <property type="protein sequence ID" value="KAK1282016.1"/>
    <property type="molecule type" value="Genomic_DNA"/>
</dbReference>
<proteinExistence type="predicted"/>
<dbReference type="InterPro" id="IPR004158">
    <property type="entry name" value="DUF247_pln"/>
</dbReference>
<dbReference type="AlphaFoldDB" id="A0AAV9C0U6"/>
<keyword evidence="3" id="KW-1185">Reference proteome</keyword>
<gene>
    <name evidence="2" type="ORF">QJS10_CPB22g01286</name>
</gene>
<protein>
    <submittedName>
        <fullName evidence="2">UPF0481 protein</fullName>
    </submittedName>
</protein>
<evidence type="ECO:0000256" key="1">
    <source>
        <dbReference type="SAM" id="MobiDB-lite"/>
    </source>
</evidence>
<reference evidence="2" key="2">
    <citation type="submission" date="2023-06" db="EMBL/GenBank/DDBJ databases">
        <authorList>
            <person name="Ma L."/>
            <person name="Liu K.-W."/>
            <person name="Li Z."/>
            <person name="Hsiao Y.-Y."/>
            <person name="Qi Y."/>
            <person name="Fu T."/>
            <person name="Tang G."/>
            <person name="Zhang D."/>
            <person name="Sun W.-H."/>
            <person name="Liu D.-K."/>
            <person name="Li Y."/>
            <person name="Chen G.-Z."/>
            <person name="Liu X.-D."/>
            <person name="Liao X.-Y."/>
            <person name="Jiang Y.-T."/>
            <person name="Yu X."/>
            <person name="Hao Y."/>
            <person name="Huang J."/>
            <person name="Zhao X.-W."/>
            <person name="Ke S."/>
            <person name="Chen Y.-Y."/>
            <person name="Wu W.-L."/>
            <person name="Hsu J.-L."/>
            <person name="Lin Y.-F."/>
            <person name="Huang M.-D."/>
            <person name="Li C.-Y."/>
            <person name="Huang L."/>
            <person name="Wang Z.-W."/>
            <person name="Zhao X."/>
            <person name="Zhong W.-Y."/>
            <person name="Peng D.-H."/>
            <person name="Ahmad S."/>
            <person name="Lan S."/>
            <person name="Zhang J.-S."/>
            <person name="Tsai W.-C."/>
            <person name="Van De Peer Y."/>
            <person name="Liu Z.-J."/>
        </authorList>
    </citation>
    <scope>NUCLEOTIDE SEQUENCE</scope>
    <source>
        <strain evidence="2">CP</strain>
        <tissue evidence="2">Leaves</tissue>
    </source>
</reference>
<dbReference type="PANTHER" id="PTHR31170:SF25">
    <property type="entry name" value="BNAA09G04570D PROTEIN"/>
    <property type="match status" value="1"/>
</dbReference>
<dbReference type="PANTHER" id="PTHR31170">
    <property type="entry name" value="BNAC04G53230D PROTEIN"/>
    <property type="match status" value="1"/>
</dbReference>
<name>A0AAV9C0U6_ACOCL</name>
<dbReference type="Pfam" id="PF03140">
    <property type="entry name" value="DUF247"/>
    <property type="match status" value="1"/>
</dbReference>
<accession>A0AAV9C0U6</accession>
<sequence length="397" mass="46162">MIYVEEEAWARSFKSKLDESFLTRWREEKCSIFRVPPILHSENPKAYMPRVISIGPYNRGREDLMVTEKLKHRATRYLFSRRPKYMAQCLREVRSLEKRARSCYAEEIDMDSREFTEMMILDGCFVISFLISETWEKGFLKKDKDWKEIEEIYSVPLVYEDLIKVENQIPFFILQTLYDSLVLRDPNGKITESISDLIIINFKQLEPAGDRNGTIYRNITQVHHLLHLFYQTAASSRKSADDFHDVNRTPSQMLKGKSDEGEGGMKVSNWMRSATELQEFGVKFLGKGDCRFSSVSFKDGVMEIPTIRIFERTMPTLRNLIAFEQYFPDTNNEVTFFADLMDALIDTPSDVKVLKDAGILKIGLSNTTRKGPLARKVLPRKTFSLVIVYFTDYSSNL</sequence>
<feature type="region of interest" description="Disordered" evidence="1">
    <location>
        <begin position="241"/>
        <end position="263"/>
    </location>
</feature>
<dbReference type="Proteomes" id="UP001180020">
    <property type="component" value="Unassembled WGS sequence"/>
</dbReference>
<comment type="caution">
    <text evidence="2">The sequence shown here is derived from an EMBL/GenBank/DDBJ whole genome shotgun (WGS) entry which is preliminary data.</text>
</comment>
<organism evidence="2 3">
    <name type="scientific">Acorus calamus</name>
    <name type="common">Sweet flag</name>
    <dbReference type="NCBI Taxonomy" id="4465"/>
    <lineage>
        <taxon>Eukaryota</taxon>
        <taxon>Viridiplantae</taxon>
        <taxon>Streptophyta</taxon>
        <taxon>Embryophyta</taxon>
        <taxon>Tracheophyta</taxon>
        <taxon>Spermatophyta</taxon>
        <taxon>Magnoliopsida</taxon>
        <taxon>Liliopsida</taxon>
        <taxon>Acoraceae</taxon>
        <taxon>Acorus</taxon>
    </lineage>
</organism>
<evidence type="ECO:0000313" key="3">
    <source>
        <dbReference type="Proteomes" id="UP001180020"/>
    </source>
</evidence>
<evidence type="ECO:0000313" key="2">
    <source>
        <dbReference type="EMBL" id="KAK1282016.1"/>
    </source>
</evidence>
<reference evidence="2" key="1">
    <citation type="journal article" date="2023" name="Nat. Commun.">
        <title>Diploid and tetraploid genomes of Acorus and the evolution of monocots.</title>
        <authorList>
            <person name="Ma L."/>
            <person name="Liu K.W."/>
            <person name="Li Z."/>
            <person name="Hsiao Y.Y."/>
            <person name="Qi Y."/>
            <person name="Fu T."/>
            <person name="Tang G.D."/>
            <person name="Zhang D."/>
            <person name="Sun W.H."/>
            <person name="Liu D.K."/>
            <person name="Li Y."/>
            <person name="Chen G.Z."/>
            <person name="Liu X.D."/>
            <person name="Liao X.Y."/>
            <person name="Jiang Y.T."/>
            <person name="Yu X."/>
            <person name="Hao Y."/>
            <person name="Huang J."/>
            <person name="Zhao X.W."/>
            <person name="Ke S."/>
            <person name="Chen Y.Y."/>
            <person name="Wu W.L."/>
            <person name="Hsu J.L."/>
            <person name="Lin Y.F."/>
            <person name="Huang M.D."/>
            <person name="Li C.Y."/>
            <person name="Huang L."/>
            <person name="Wang Z.W."/>
            <person name="Zhao X."/>
            <person name="Zhong W.Y."/>
            <person name="Peng D.H."/>
            <person name="Ahmad S."/>
            <person name="Lan S."/>
            <person name="Zhang J.S."/>
            <person name="Tsai W.C."/>
            <person name="Van de Peer Y."/>
            <person name="Liu Z.J."/>
        </authorList>
    </citation>
    <scope>NUCLEOTIDE SEQUENCE</scope>
    <source>
        <strain evidence="2">CP</strain>
    </source>
</reference>